<evidence type="ECO:0000256" key="1">
    <source>
        <dbReference type="ARBA" id="ARBA00004651"/>
    </source>
</evidence>
<dbReference type="InterPro" id="IPR000425">
    <property type="entry name" value="MIP"/>
</dbReference>
<dbReference type="EMBL" id="CAIIXF020000003">
    <property type="protein sequence ID" value="CAH1780177.1"/>
    <property type="molecule type" value="Genomic_DNA"/>
</dbReference>
<keyword evidence="3 8" id="KW-0813">Transport</keyword>
<evidence type="ECO:0000256" key="4">
    <source>
        <dbReference type="ARBA" id="ARBA00022475"/>
    </source>
</evidence>
<evidence type="ECO:0000256" key="3">
    <source>
        <dbReference type="ARBA" id="ARBA00022448"/>
    </source>
</evidence>
<dbReference type="InterPro" id="IPR022357">
    <property type="entry name" value="MIP_CS"/>
</dbReference>
<proteinExistence type="inferred from homology"/>
<evidence type="ECO:0000256" key="5">
    <source>
        <dbReference type="ARBA" id="ARBA00022692"/>
    </source>
</evidence>
<dbReference type="GO" id="GO:0005886">
    <property type="term" value="C:plasma membrane"/>
    <property type="evidence" value="ECO:0007669"/>
    <property type="project" value="UniProtKB-SubCell"/>
</dbReference>
<dbReference type="PRINTS" id="PR00783">
    <property type="entry name" value="MINTRINSICP"/>
</dbReference>
<dbReference type="InterPro" id="IPR023271">
    <property type="entry name" value="Aquaporin-like"/>
</dbReference>
<dbReference type="CDD" id="cd00333">
    <property type="entry name" value="MIP"/>
    <property type="match status" value="1"/>
</dbReference>
<dbReference type="AlphaFoldDB" id="A0A8J1Y7K3"/>
<comment type="subcellular location">
    <subcellularLocation>
        <location evidence="1">Cell membrane</location>
        <topology evidence="1">Multi-pass membrane protein</topology>
    </subcellularLocation>
</comment>
<dbReference type="Pfam" id="PF00230">
    <property type="entry name" value="MIP"/>
    <property type="match status" value="1"/>
</dbReference>
<sequence length="329" mass="35796">MGCCQAWMGRGNICRQNLSFKDEIKNPDFWKAARSEYLWTMLYVITGSSTRAFNTYSQPTTPVSDGSKTSQSQSDGVISELTIALTFGVALASGIQCTGHLSGGHLNPAVTLSLLFCRKVTVLRCTVYIIAQFLGGVCGAGILLGLLPPDKPLISLKAISTLPQAFGAEFIATLFLVYNYFANMDTRRTDMGSRSLYIGLAEMVSHLFAGPYTGGGLNPACCFGTALVTNTWKDHWVYWVGPILGGIIAGLTYIYSQVSTGDNTTITKKGAFKRSLKRHRPIDGLVPLAQSEHTDHSRSQVSLHTEISDQVETPIDQHVTIETTQQPET</sequence>
<keyword evidence="10" id="KW-1185">Reference proteome</keyword>
<dbReference type="Proteomes" id="UP000749559">
    <property type="component" value="Unassembled WGS sequence"/>
</dbReference>
<dbReference type="Gene3D" id="1.20.1080.10">
    <property type="entry name" value="Glycerol uptake facilitator protein"/>
    <property type="match status" value="1"/>
</dbReference>
<keyword evidence="6" id="KW-1133">Transmembrane helix</keyword>
<dbReference type="GO" id="GO:0015250">
    <property type="term" value="F:water channel activity"/>
    <property type="evidence" value="ECO:0007669"/>
    <property type="project" value="TreeGrafter"/>
</dbReference>
<dbReference type="OrthoDB" id="3222at2759"/>
<organism evidence="9 10">
    <name type="scientific">Owenia fusiformis</name>
    <name type="common">Polychaete worm</name>
    <dbReference type="NCBI Taxonomy" id="6347"/>
    <lineage>
        <taxon>Eukaryota</taxon>
        <taxon>Metazoa</taxon>
        <taxon>Spiralia</taxon>
        <taxon>Lophotrochozoa</taxon>
        <taxon>Annelida</taxon>
        <taxon>Polychaeta</taxon>
        <taxon>Sedentaria</taxon>
        <taxon>Canalipalpata</taxon>
        <taxon>Sabellida</taxon>
        <taxon>Oweniida</taxon>
        <taxon>Oweniidae</taxon>
        <taxon>Owenia</taxon>
    </lineage>
</organism>
<dbReference type="PANTHER" id="PTHR19139">
    <property type="entry name" value="AQUAPORIN TRANSPORTER"/>
    <property type="match status" value="1"/>
</dbReference>
<dbReference type="PANTHER" id="PTHR19139:SF199">
    <property type="entry name" value="MIP17260P"/>
    <property type="match status" value="1"/>
</dbReference>
<evidence type="ECO:0000256" key="7">
    <source>
        <dbReference type="ARBA" id="ARBA00023136"/>
    </source>
</evidence>
<keyword evidence="4" id="KW-1003">Cell membrane</keyword>
<reference evidence="9" key="1">
    <citation type="submission" date="2022-03" db="EMBL/GenBank/DDBJ databases">
        <authorList>
            <person name="Martin C."/>
        </authorList>
    </citation>
    <scope>NUCLEOTIDE SEQUENCE</scope>
</reference>
<evidence type="ECO:0000313" key="9">
    <source>
        <dbReference type="EMBL" id="CAH1780177.1"/>
    </source>
</evidence>
<name>A0A8J1Y7K3_OWEFU</name>
<keyword evidence="5 8" id="KW-0812">Transmembrane</keyword>
<evidence type="ECO:0000256" key="8">
    <source>
        <dbReference type="RuleBase" id="RU000477"/>
    </source>
</evidence>
<gene>
    <name evidence="9" type="ORF">OFUS_LOCUS6905</name>
</gene>
<comment type="caution">
    <text evidence="9">The sequence shown here is derived from an EMBL/GenBank/DDBJ whole genome shotgun (WGS) entry which is preliminary data.</text>
</comment>
<dbReference type="InterPro" id="IPR034294">
    <property type="entry name" value="Aquaporin_transptr"/>
</dbReference>
<keyword evidence="7" id="KW-0472">Membrane</keyword>
<comment type="similarity">
    <text evidence="2 8">Belongs to the MIP/aquaporin (TC 1.A.8) family.</text>
</comment>
<dbReference type="PROSITE" id="PS00221">
    <property type="entry name" value="MIP"/>
    <property type="match status" value="1"/>
</dbReference>
<protein>
    <submittedName>
        <fullName evidence="9">Uncharacterized protein</fullName>
    </submittedName>
</protein>
<dbReference type="SUPFAM" id="SSF81338">
    <property type="entry name" value="Aquaporin-like"/>
    <property type="match status" value="1"/>
</dbReference>
<accession>A0A8J1Y7K3</accession>
<dbReference type="NCBIfam" id="TIGR00861">
    <property type="entry name" value="MIP"/>
    <property type="match status" value="1"/>
</dbReference>
<evidence type="ECO:0000256" key="2">
    <source>
        <dbReference type="ARBA" id="ARBA00006175"/>
    </source>
</evidence>
<evidence type="ECO:0000256" key="6">
    <source>
        <dbReference type="ARBA" id="ARBA00022989"/>
    </source>
</evidence>
<evidence type="ECO:0000313" key="10">
    <source>
        <dbReference type="Proteomes" id="UP000749559"/>
    </source>
</evidence>